<dbReference type="InterPro" id="IPR015943">
    <property type="entry name" value="WD40/YVTN_repeat-like_dom_sf"/>
</dbReference>
<dbReference type="SUPFAM" id="SSF50969">
    <property type="entry name" value="YVTN repeat-like/Quinoprotein amine dehydrogenase"/>
    <property type="match status" value="1"/>
</dbReference>
<dbReference type="SMART" id="SM00564">
    <property type="entry name" value="PQQ"/>
    <property type="match status" value="3"/>
</dbReference>
<dbReference type="SUPFAM" id="SSF50998">
    <property type="entry name" value="Quinoprotein alcohol dehydrogenase-like"/>
    <property type="match status" value="1"/>
</dbReference>
<keyword evidence="2" id="KW-0472">Membrane</keyword>
<dbReference type="InterPro" id="IPR011047">
    <property type="entry name" value="Quinoprotein_ADH-like_sf"/>
</dbReference>
<gene>
    <name evidence="4" type="ORF">LF1_33230</name>
</gene>
<dbReference type="AlphaFoldDB" id="A0A5B1CKD8"/>
<dbReference type="PANTHER" id="PTHR34512:SF30">
    <property type="entry name" value="OUTER MEMBRANE PROTEIN ASSEMBLY FACTOR BAMB"/>
    <property type="match status" value="1"/>
</dbReference>
<keyword evidence="5" id="KW-1185">Reference proteome</keyword>
<organism evidence="4 5">
    <name type="scientific">Rubripirellula obstinata</name>
    <dbReference type="NCBI Taxonomy" id="406547"/>
    <lineage>
        <taxon>Bacteria</taxon>
        <taxon>Pseudomonadati</taxon>
        <taxon>Planctomycetota</taxon>
        <taxon>Planctomycetia</taxon>
        <taxon>Pirellulales</taxon>
        <taxon>Pirellulaceae</taxon>
        <taxon>Rubripirellula</taxon>
    </lineage>
</organism>
<dbReference type="OrthoDB" id="226874at2"/>
<dbReference type="InterPro" id="IPR002372">
    <property type="entry name" value="PQQ_rpt_dom"/>
</dbReference>
<evidence type="ECO:0000259" key="3">
    <source>
        <dbReference type="Pfam" id="PF13360"/>
    </source>
</evidence>
<accession>A0A5B1CKD8</accession>
<dbReference type="PANTHER" id="PTHR34512">
    <property type="entry name" value="CELL SURFACE PROTEIN"/>
    <property type="match status" value="1"/>
</dbReference>
<evidence type="ECO:0000313" key="5">
    <source>
        <dbReference type="Proteomes" id="UP000322699"/>
    </source>
</evidence>
<dbReference type="InterPro" id="IPR011044">
    <property type="entry name" value="Quino_amine_DH_bsu"/>
</dbReference>
<dbReference type="RefSeq" id="WP_068258486.1">
    <property type="nucleotide sequence ID" value="NZ_LWSK01000005.1"/>
</dbReference>
<comment type="caution">
    <text evidence="4">The sequence shown here is derived from an EMBL/GenBank/DDBJ whole genome shotgun (WGS) entry which is preliminary data.</text>
</comment>
<reference evidence="4 5" key="1">
    <citation type="submission" date="2019-08" db="EMBL/GenBank/DDBJ databases">
        <title>Deep-cultivation of Planctomycetes and their phenomic and genomic characterization uncovers novel biology.</title>
        <authorList>
            <person name="Wiegand S."/>
            <person name="Jogler M."/>
            <person name="Boedeker C."/>
            <person name="Pinto D."/>
            <person name="Vollmers J."/>
            <person name="Rivas-Marin E."/>
            <person name="Kohn T."/>
            <person name="Peeters S.H."/>
            <person name="Heuer A."/>
            <person name="Rast P."/>
            <person name="Oberbeckmann S."/>
            <person name="Bunk B."/>
            <person name="Jeske O."/>
            <person name="Meyerdierks A."/>
            <person name="Storesund J.E."/>
            <person name="Kallscheuer N."/>
            <person name="Luecker S."/>
            <person name="Lage O.M."/>
            <person name="Pohl T."/>
            <person name="Merkel B.J."/>
            <person name="Hornburger P."/>
            <person name="Mueller R.-W."/>
            <person name="Bruemmer F."/>
            <person name="Labrenz M."/>
            <person name="Spormann A.M."/>
            <person name="Op Den Camp H."/>
            <person name="Overmann J."/>
            <person name="Amann R."/>
            <person name="Jetten M.S.M."/>
            <person name="Mascher T."/>
            <person name="Medema M.H."/>
            <person name="Devos D.P."/>
            <person name="Kaster A.-K."/>
            <person name="Ovreas L."/>
            <person name="Rohde M."/>
            <person name="Galperin M.Y."/>
            <person name="Jogler C."/>
        </authorList>
    </citation>
    <scope>NUCLEOTIDE SEQUENCE [LARGE SCALE GENOMIC DNA]</scope>
    <source>
        <strain evidence="4 5">LF1</strain>
    </source>
</reference>
<evidence type="ECO:0000313" key="4">
    <source>
        <dbReference type="EMBL" id="KAA1260782.1"/>
    </source>
</evidence>
<feature type="transmembrane region" description="Helical" evidence="2">
    <location>
        <begin position="146"/>
        <end position="167"/>
    </location>
</feature>
<dbReference type="Proteomes" id="UP000322699">
    <property type="component" value="Unassembled WGS sequence"/>
</dbReference>
<protein>
    <submittedName>
        <fullName evidence="4">Outer membrane biogenesis protein BamB</fullName>
    </submittedName>
</protein>
<feature type="region of interest" description="Disordered" evidence="1">
    <location>
        <begin position="110"/>
        <end position="137"/>
    </location>
</feature>
<sequence>MLAKDLINRIERLGLLDQDIIEALRQQLDQGGSRVTPEAVAKLLVDNGQLTSFQASKLIGELRSDQYADPEPAEEVDLIAGIDDDVAEVVEVAEAEPMEVEAMPVTAVAAEAAPAESDSPRPTPNRPKSSRKKPPPNKSVWDSFKIYGYLSIIALLLFTGFGLYWWLNKETSDAFIGNANDAYDQQNYQAAQDSYANFLEEFGQDDEYSSIARVRYVMTKLYKAAAFKQEPGQAVDLAKAELPRIANEKGMNQERGNLAALLVDIASNLAKAAGKADETSEKEALLAKLDEHRLLMDDPLYMPGTMRVTLAGQIKGVEEARERVKRDISRNRRLDAAEAAMKESLEKKETKQAYDTRKELLRDFPELQDNERLEKLIREACDIQRTLVAPSAKLPKTQTSAAESAAMKSIVLTSLSGRSAPDLRGETLYVRAGGSIMAFDGLDGAMKWRKFVGFAKNLDPIRLDGGQGVLLNDSQALEVLRCDANSGDVVWRSQIAEPFNEPVAARNDIYVTTKAGRLLSMDSDSGEAKWATQFPQGLETAPGVDARKQRLYLPGNHSNLYLINARDGSSIESFYIEHAEGTVSVPPIPLFGHVFVIENTGTDFANIHILRVDEKGENLRVAQDPIRLAGNVRVQPVIQGRRLIVLTDLGEVKVLDIEISAEGEQVSVVASLPPFYDQPTATQMAVGGSAMWITGTRVGRYELQIHVGQVIRDWSLHELDQCIGKPFISDDALVYARVLRGTSAIRVTAAVPKTGEEIWKTDVGVPVASIRPAEGAVHAITNQAALYELDRDAIASGSTKGPIENAGSRNVAARFVNAVEMEKGRLAFLDEGGGETVLVYDPNRSKEKLRQIPMRLTAGRPSGGMVFSGGGLFLPLTSGRAVLINWQTGAVKSTPFQPASDPVGIVNWTTPVVLPDDPDQVVVADDRKKIYRLRVAEQIRELASKDLEKAFLGPAVAINNTYVATMAGPAADFIVGHDLTSLDQSFQTLLTGRITWGPVAMDGFACVQTDDGYLRAFKSDGKEAFSLELPPGKPSGELLKVGDDWVLAGAPGWFVTIDPSSGSILGQDDLGQPISATPMSASKSGKLLLIPGTEGVIYVNQTPGN</sequence>
<keyword evidence="2" id="KW-1133">Transmembrane helix</keyword>
<dbReference type="Pfam" id="PF13360">
    <property type="entry name" value="PQQ_2"/>
    <property type="match status" value="2"/>
</dbReference>
<feature type="domain" description="Pyrrolo-quinoline quinone repeat" evidence="3">
    <location>
        <begin position="433"/>
        <end position="582"/>
    </location>
</feature>
<evidence type="ECO:0000256" key="2">
    <source>
        <dbReference type="SAM" id="Phobius"/>
    </source>
</evidence>
<dbReference type="Gene3D" id="2.130.10.10">
    <property type="entry name" value="YVTN repeat-like/Quinoprotein amine dehydrogenase"/>
    <property type="match status" value="3"/>
</dbReference>
<evidence type="ECO:0000256" key="1">
    <source>
        <dbReference type="SAM" id="MobiDB-lite"/>
    </source>
</evidence>
<name>A0A5B1CKD8_9BACT</name>
<keyword evidence="2" id="KW-0812">Transmembrane</keyword>
<feature type="domain" description="Pyrrolo-quinoline quinone repeat" evidence="3">
    <location>
        <begin position="746"/>
        <end position="964"/>
    </location>
</feature>
<proteinExistence type="predicted"/>
<dbReference type="EMBL" id="VRLW01000001">
    <property type="protein sequence ID" value="KAA1260782.1"/>
    <property type="molecule type" value="Genomic_DNA"/>
</dbReference>
<dbReference type="InterPro" id="IPR018391">
    <property type="entry name" value="PQQ_b-propeller_rpt"/>
</dbReference>